<dbReference type="Pfam" id="PF14014">
    <property type="entry name" value="DUF4230"/>
    <property type="match status" value="1"/>
</dbReference>
<evidence type="ECO:0000313" key="4">
    <source>
        <dbReference type="Proteomes" id="UP000434342"/>
    </source>
</evidence>
<gene>
    <name evidence="3" type="ORF">FYJ69_05580</name>
</gene>
<dbReference type="AlphaFoldDB" id="A0A6N7XAU3"/>
<dbReference type="EMBL" id="VUND01000002">
    <property type="protein sequence ID" value="MST60379.1"/>
    <property type="molecule type" value="Genomic_DNA"/>
</dbReference>
<feature type="transmembrane region" description="Helical" evidence="2">
    <location>
        <begin position="61"/>
        <end position="79"/>
    </location>
</feature>
<feature type="region of interest" description="Disordered" evidence="1">
    <location>
        <begin position="1"/>
        <end position="20"/>
    </location>
</feature>
<dbReference type="InterPro" id="IPR025324">
    <property type="entry name" value="DUF4230"/>
</dbReference>
<evidence type="ECO:0000313" key="3">
    <source>
        <dbReference type="EMBL" id="MST60379.1"/>
    </source>
</evidence>
<evidence type="ECO:0000256" key="2">
    <source>
        <dbReference type="SAM" id="Phobius"/>
    </source>
</evidence>
<sequence length="273" mass="30707">MATGHAYHLEGREMEQDTEDFPVDENPEAHQVAQHSEARSTLKVKRTRLRSIGYTIRSNKVLFLVVAIVLVVLGANVGYRIGTAINASKSQESSREARNERVYTVDAVFEQIRAQNTLVCASQQYDLCHKVESSNRDLLKLFNLPFTRNRYYLRYVGTIQAGVDLKTAKIVRKDVDKSGKPKSVVVELDAPKIISNTPDMDKTDIYDEENNIFNPIDPKSVVDLEKTCIEESSKNAVKGGLIDQAKVFAQQNIQTMLRGAFGSKVKVTINWRS</sequence>
<accession>A0A6N7XAU3</accession>
<evidence type="ECO:0000256" key="1">
    <source>
        <dbReference type="SAM" id="MobiDB-lite"/>
    </source>
</evidence>
<keyword evidence="2" id="KW-0472">Membrane</keyword>
<keyword evidence="2" id="KW-1133">Transmembrane helix</keyword>
<proteinExistence type="predicted"/>
<name>A0A6N7XAU3_9ACTN</name>
<reference evidence="3 4" key="1">
    <citation type="submission" date="2019-08" db="EMBL/GenBank/DDBJ databases">
        <title>In-depth cultivation of the pig gut microbiome towards novel bacterial diversity and tailored functional studies.</title>
        <authorList>
            <person name="Wylensek D."/>
            <person name="Hitch T.C.A."/>
            <person name="Clavel T."/>
        </authorList>
    </citation>
    <scope>NUCLEOTIDE SEQUENCE [LARGE SCALE GENOMIC DNA]</scope>
    <source>
        <strain evidence="3 4">WB01_CNA04</strain>
    </source>
</reference>
<protein>
    <submittedName>
        <fullName evidence="3">DUF4230 domain-containing protein</fullName>
    </submittedName>
</protein>
<keyword evidence="2" id="KW-0812">Transmembrane</keyword>
<comment type="caution">
    <text evidence="3">The sequence shown here is derived from an EMBL/GenBank/DDBJ whole genome shotgun (WGS) entry which is preliminary data.</text>
</comment>
<organism evidence="3 4">
    <name type="scientific">Parafannyhessea umbonata</name>
    <dbReference type="NCBI Taxonomy" id="604330"/>
    <lineage>
        <taxon>Bacteria</taxon>
        <taxon>Bacillati</taxon>
        <taxon>Actinomycetota</taxon>
        <taxon>Coriobacteriia</taxon>
        <taxon>Coriobacteriales</taxon>
        <taxon>Atopobiaceae</taxon>
        <taxon>Parafannyhessea</taxon>
    </lineage>
</organism>
<dbReference type="Proteomes" id="UP000434342">
    <property type="component" value="Unassembled WGS sequence"/>
</dbReference>